<evidence type="ECO:0000256" key="4">
    <source>
        <dbReference type="ARBA" id="ARBA00023453"/>
    </source>
</evidence>
<dbReference type="InterPro" id="IPR050362">
    <property type="entry name" value="Cation-dep_OMT"/>
</dbReference>
<dbReference type="AlphaFoldDB" id="A0AAV9E363"/>
<dbReference type="InterPro" id="IPR002935">
    <property type="entry name" value="SAM_O-MeTrfase"/>
</dbReference>
<accession>A0AAV9E363</accession>
<dbReference type="GO" id="GO:0008171">
    <property type="term" value="F:O-methyltransferase activity"/>
    <property type="evidence" value="ECO:0007669"/>
    <property type="project" value="InterPro"/>
</dbReference>
<keyword evidence="6" id="KW-1185">Reference proteome</keyword>
<gene>
    <name evidence="5" type="ORF">QJS10_CPA10g01584</name>
</gene>
<dbReference type="Gene3D" id="3.40.50.150">
    <property type="entry name" value="Vaccinia Virus protein VP39"/>
    <property type="match status" value="1"/>
</dbReference>
<dbReference type="Pfam" id="PF01596">
    <property type="entry name" value="Methyltransf_3"/>
    <property type="match status" value="1"/>
</dbReference>
<dbReference type="PANTHER" id="PTHR10509">
    <property type="entry name" value="O-METHYLTRANSFERASE-RELATED"/>
    <property type="match status" value="1"/>
</dbReference>
<dbReference type="Proteomes" id="UP001180020">
    <property type="component" value="Unassembled WGS sequence"/>
</dbReference>
<dbReference type="InterPro" id="IPR029063">
    <property type="entry name" value="SAM-dependent_MTases_sf"/>
</dbReference>
<organism evidence="5 6">
    <name type="scientific">Acorus calamus</name>
    <name type="common">Sweet flag</name>
    <dbReference type="NCBI Taxonomy" id="4465"/>
    <lineage>
        <taxon>Eukaryota</taxon>
        <taxon>Viridiplantae</taxon>
        <taxon>Streptophyta</taxon>
        <taxon>Embryophyta</taxon>
        <taxon>Tracheophyta</taxon>
        <taxon>Spermatophyta</taxon>
        <taxon>Magnoliopsida</taxon>
        <taxon>Liliopsida</taxon>
        <taxon>Acoraceae</taxon>
        <taxon>Acorus</taxon>
    </lineage>
</organism>
<protein>
    <submittedName>
        <fullName evidence="5">Uncharacterized protein</fullName>
    </submittedName>
</protein>
<reference evidence="5" key="1">
    <citation type="journal article" date="2023" name="Nat. Commun.">
        <title>Diploid and tetraploid genomes of Acorus and the evolution of monocots.</title>
        <authorList>
            <person name="Ma L."/>
            <person name="Liu K.W."/>
            <person name="Li Z."/>
            <person name="Hsiao Y.Y."/>
            <person name="Qi Y."/>
            <person name="Fu T."/>
            <person name="Tang G.D."/>
            <person name="Zhang D."/>
            <person name="Sun W.H."/>
            <person name="Liu D.K."/>
            <person name="Li Y."/>
            <person name="Chen G.Z."/>
            <person name="Liu X.D."/>
            <person name="Liao X.Y."/>
            <person name="Jiang Y.T."/>
            <person name="Yu X."/>
            <person name="Hao Y."/>
            <person name="Huang J."/>
            <person name="Zhao X.W."/>
            <person name="Ke S."/>
            <person name="Chen Y.Y."/>
            <person name="Wu W.L."/>
            <person name="Hsu J.L."/>
            <person name="Lin Y.F."/>
            <person name="Huang M.D."/>
            <person name="Li C.Y."/>
            <person name="Huang L."/>
            <person name="Wang Z.W."/>
            <person name="Zhao X."/>
            <person name="Zhong W.Y."/>
            <person name="Peng D.H."/>
            <person name="Ahmad S."/>
            <person name="Lan S."/>
            <person name="Zhang J.S."/>
            <person name="Tsai W.C."/>
            <person name="Van de Peer Y."/>
            <person name="Liu Z.J."/>
        </authorList>
    </citation>
    <scope>NUCLEOTIDE SEQUENCE</scope>
    <source>
        <strain evidence="5">CP</strain>
    </source>
</reference>
<evidence type="ECO:0000313" key="6">
    <source>
        <dbReference type="Proteomes" id="UP001180020"/>
    </source>
</evidence>
<evidence type="ECO:0000256" key="1">
    <source>
        <dbReference type="ARBA" id="ARBA00022603"/>
    </source>
</evidence>
<proteinExistence type="inferred from homology"/>
<dbReference type="GO" id="GO:0032259">
    <property type="term" value="P:methylation"/>
    <property type="evidence" value="ECO:0007669"/>
    <property type="project" value="UniProtKB-KW"/>
</dbReference>
<dbReference type="GO" id="GO:0008757">
    <property type="term" value="F:S-adenosylmethionine-dependent methyltransferase activity"/>
    <property type="evidence" value="ECO:0007669"/>
    <property type="project" value="TreeGrafter"/>
</dbReference>
<evidence type="ECO:0000313" key="5">
    <source>
        <dbReference type="EMBL" id="KAK1307353.1"/>
    </source>
</evidence>
<dbReference type="EMBL" id="JAUJYO010000010">
    <property type="protein sequence ID" value="KAK1307353.1"/>
    <property type="molecule type" value="Genomic_DNA"/>
</dbReference>
<comment type="similarity">
    <text evidence="4">Belongs to the class I-like SAM-binding methyltransferase superfamily. Cation-dependent O-methyltransferase family.</text>
</comment>
<evidence type="ECO:0000256" key="2">
    <source>
        <dbReference type="ARBA" id="ARBA00022679"/>
    </source>
</evidence>
<reference evidence="5" key="2">
    <citation type="submission" date="2023-06" db="EMBL/GenBank/DDBJ databases">
        <authorList>
            <person name="Ma L."/>
            <person name="Liu K.-W."/>
            <person name="Li Z."/>
            <person name="Hsiao Y.-Y."/>
            <person name="Qi Y."/>
            <person name="Fu T."/>
            <person name="Tang G."/>
            <person name="Zhang D."/>
            <person name="Sun W.-H."/>
            <person name="Liu D.-K."/>
            <person name="Li Y."/>
            <person name="Chen G.-Z."/>
            <person name="Liu X.-D."/>
            <person name="Liao X.-Y."/>
            <person name="Jiang Y.-T."/>
            <person name="Yu X."/>
            <person name="Hao Y."/>
            <person name="Huang J."/>
            <person name="Zhao X.-W."/>
            <person name="Ke S."/>
            <person name="Chen Y.-Y."/>
            <person name="Wu W.-L."/>
            <person name="Hsu J.-L."/>
            <person name="Lin Y.-F."/>
            <person name="Huang M.-D."/>
            <person name="Li C.-Y."/>
            <person name="Huang L."/>
            <person name="Wang Z.-W."/>
            <person name="Zhao X."/>
            <person name="Zhong W.-Y."/>
            <person name="Peng D.-H."/>
            <person name="Ahmad S."/>
            <person name="Lan S."/>
            <person name="Zhang J.-S."/>
            <person name="Tsai W.-C."/>
            <person name="Van De Peer Y."/>
            <person name="Liu Z.-J."/>
        </authorList>
    </citation>
    <scope>NUCLEOTIDE SEQUENCE</scope>
    <source>
        <strain evidence="5">CP</strain>
        <tissue evidence="5">Leaves</tissue>
    </source>
</reference>
<keyword evidence="1" id="KW-0489">Methyltransferase</keyword>
<dbReference type="PANTHER" id="PTHR10509:SF82">
    <property type="entry name" value="CAFFEOYL-COA O-METHYLTRANSFERASE-LIKE"/>
    <property type="match status" value="1"/>
</dbReference>
<keyword evidence="2" id="KW-0808">Transferase</keyword>
<name>A0AAV9E363_ACOCL</name>
<keyword evidence="3" id="KW-0949">S-adenosyl-L-methionine</keyword>
<comment type="caution">
    <text evidence="5">The sequence shown here is derived from an EMBL/GenBank/DDBJ whole genome shotgun (WGS) entry which is preliminary data.</text>
</comment>
<sequence length="131" mass="15306">MGQIAWYICFQIKRLTPIRRPLRRGYHTSRANVENKIEFIHSKALPILDKLLVKKNTEEGTFDFAFVNANKTSYREYHERPSRSLRNVTTSVPHKSNTLWYGTVANPNDTGVPHEVSEIRDYFINFNTSSF</sequence>
<evidence type="ECO:0000256" key="3">
    <source>
        <dbReference type="ARBA" id="ARBA00022691"/>
    </source>
</evidence>